<proteinExistence type="predicted"/>
<sequence>MRGNTSDVREIVISAAQGHGQVFNEGKSRMFRMSKASFDQCLTPGDKAADMPCGKTNQYVVSRNDYWNCVHMFPRRVHCPSAVSKRIDEAPAARMFCKSTSQTQIVTEFNQHCVNDSDKSWALEKLPTTCRRAAVCAQSRSAGRGTASFRLLIVSSSGDET</sequence>
<protein>
    <submittedName>
        <fullName evidence="2">Uncharacterized protein</fullName>
    </submittedName>
</protein>
<name>A0A6J3LZQ7_9PEZI</name>
<dbReference type="RefSeq" id="XP_033458287.1">
    <property type="nucleotide sequence ID" value="XM_033600111.1"/>
</dbReference>
<dbReference type="GeneID" id="54357911"/>
<reference evidence="2" key="2">
    <citation type="submission" date="2020-04" db="EMBL/GenBank/DDBJ databases">
        <authorList>
            <consortium name="NCBI Genome Project"/>
        </authorList>
    </citation>
    <scope>NUCLEOTIDE SEQUENCE</scope>
    <source>
        <strain evidence="2">CBS 342.82</strain>
    </source>
</reference>
<dbReference type="Proteomes" id="UP000504637">
    <property type="component" value="Unplaced"/>
</dbReference>
<reference evidence="2" key="3">
    <citation type="submission" date="2025-08" db="UniProtKB">
        <authorList>
            <consortium name="RefSeq"/>
        </authorList>
    </citation>
    <scope>IDENTIFICATION</scope>
    <source>
        <strain evidence="2">CBS 342.82</strain>
    </source>
</reference>
<evidence type="ECO:0000313" key="1">
    <source>
        <dbReference type="Proteomes" id="UP000504637"/>
    </source>
</evidence>
<gene>
    <name evidence="2" type="ORF">K489DRAFT_270231</name>
</gene>
<accession>A0A6J3LZQ7</accession>
<keyword evidence="1" id="KW-1185">Reference proteome</keyword>
<reference evidence="2" key="1">
    <citation type="submission" date="2020-01" db="EMBL/GenBank/DDBJ databases">
        <authorList>
            <consortium name="DOE Joint Genome Institute"/>
            <person name="Haridas S."/>
            <person name="Albert R."/>
            <person name="Binder M."/>
            <person name="Bloem J."/>
            <person name="Labutti K."/>
            <person name="Salamov A."/>
            <person name="Andreopoulos B."/>
            <person name="Baker S.E."/>
            <person name="Barry K."/>
            <person name="Bills G."/>
            <person name="Bluhm B.H."/>
            <person name="Cannon C."/>
            <person name="Castanera R."/>
            <person name="Culley D.E."/>
            <person name="Daum C."/>
            <person name="Ezra D."/>
            <person name="Gonzalez J.B."/>
            <person name="Henrissat B."/>
            <person name="Kuo A."/>
            <person name="Liang C."/>
            <person name="Lipzen A."/>
            <person name="Lutzoni F."/>
            <person name="Magnuson J."/>
            <person name="Mondo S."/>
            <person name="Nolan M."/>
            <person name="Ohm R."/>
            <person name="Pangilinan J."/>
            <person name="Park H.-J."/>
            <person name="Ramirez L."/>
            <person name="Alfaro M."/>
            <person name="Sun H."/>
            <person name="Tritt A."/>
            <person name="Yoshinaga Y."/>
            <person name="Zwiers L.-H."/>
            <person name="Turgeon B.G."/>
            <person name="Goodwin S.B."/>
            <person name="Spatafora J.W."/>
            <person name="Crous P.W."/>
            <person name="Grigoriev I.V."/>
        </authorList>
    </citation>
    <scope>NUCLEOTIDE SEQUENCE</scope>
    <source>
        <strain evidence="2">CBS 342.82</strain>
    </source>
</reference>
<organism evidence="2">
    <name type="scientific">Dissoconium aciculare CBS 342.82</name>
    <dbReference type="NCBI Taxonomy" id="1314786"/>
    <lineage>
        <taxon>Eukaryota</taxon>
        <taxon>Fungi</taxon>
        <taxon>Dikarya</taxon>
        <taxon>Ascomycota</taxon>
        <taxon>Pezizomycotina</taxon>
        <taxon>Dothideomycetes</taxon>
        <taxon>Dothideomycetidae</taxon>
        <taxon>Mycosphaerellales</taxon>
        <taxon>Dissoconiaceae</taxon>
        <taxon>Dissoconium</taxon>
    </lineage>
</organism>
<evidence type="ECO:0000313" key="2">
    <source>
        <dbReference type="RefSeq" id="XP_033458287.1"/>
    </source>
</evidence>
<dbReference type="AlphaFoldDB" id="A0A6J3LZQ7"/>